<dbReference type="Proteomes" id="UP000815677">
    <property type="component" value="Unassembled WGS sequence"/>
</dbReference>
<evidence type="ECO:0000313" key="2">
    <source>
        <dbReference type="Proteomes" id="UP000815677"/>
    </source>
</evidence>
<gene>
    <name evidence="1" type="ORF">MCHLO_13084</name>
</gene>
<sequence>MPSKSIVRGRRDLAALMIWRSFEHEDPPYCPPLWPGREDHPTNEAYACSRRMFFRRARRVFGPPEGVWAVSHSPRA</sequence>
<keyword evidence="2" id="KW-1185">Reference proteome</keyword>
<reference evidence="1" key="1">
    <citation type="submission" date="2014-09" db="EMBL/GenBank/DDBJ databases">
        <title>Genome sequence of the luminous mushroom Mycena chlorophos for searching fungal bioluminescence genes.</title>
        <authorList>
            <person name="Tanaka Y."/>
            <person name="Kasuga D."/>
            <person name="Oba Y."/>
            <person name="Hase S."/>
            <person name="Sato K."/>
            <person name="Oba Y."/>
            <person name="Sakakibara Y."/>
        </authorList>
    </citation>
    <scope>NUCLEOTIDE SEQUENCE</scope>
</reference>
<organism evidence="1 2">
    <name type="scientific">Mycena chlorophos</name>
    <name type="common">Agaric fungus</name>
    <name type="synonym">Agaricus chlorophos</name>
    <dbReference type="NCBI Taxonomy" id="658473"/>
    <lineage>
        <taxon>Eukaryota</taxon>
        <taxon>Fungi</taxon>
        <taxon>Dikarya</taxon>
        <taxon>Basidiomycota</taxon>
        <taxon>Agaricomycotina</taxon>
        <taxon>Agaricomycetes</taxon>
        <taxon>Agaricomycetidae</taxon>
        <taxon>Agaricales</taxon>
        <taxon>Marasmiineae</taxon>
        <taxon>Mycenaceae</taxon>
        <taxon>Mycena</taxon>
    </lineage>
</organism>
<evidence type="ECO:0000313" key="1">
    <source>
        <dbReference type="EMBL" id="GAT56428.1"/>
    </source>
</evidence>
<accession>A0ABQ0LZA4</accession>
<name>A0ABQ0LZA4_MYCCL</name>
<protein>
    <submittedName>
        <fullName evidence="1">Uncharacterized protein</fullName>
    </submittedName>
</protein>
<dbReference type="EMBL" id="DF849266">
    <property type="protein sequence ID" value="GAT56428.1"/>
    <property type="molecule type" value="Genomic_DNA"/>
</dbReference>
<proteinExistence type="predicted"/>